<dbReference type="PRINTS" id="PR00598">
    <property type="entry name" value="HTHMARR"/>
</dbReference>
<dbReference type="AlphaFoldDB" id="A0A5E4W3C1"/>
<feature type="domain" description="HTH marR-type" evidence="5">
    <location>
        <begin position="45"/>
        <end position="178"/>
    </location>
</feature>
<feature type="compositionally biased region" description="Basic and acidic residues" evidence="4">
    <location>
        <begin position="196"/>
        <end position="209"/>
    </location>
</feature>
<feature type="region of interest" description="Disordered" evidence="4">
    <location>
        <begin position="196"/>
        <end position="239"/>
    </location>
</feature>
<evidence type="ECO:0000256" key="4">
    <source>
        <dbReference type="SAM" id="MobiDB-lite"/>
    </source>
</evidence>
<dbReference type="EMBL" id="CABPSD010000008">
    <property type="protein sequence ID" value="VVE18349.1"/>
    <property type="molecule type" value="Genomic_DNA"/>
</dbReference>
<organism evidence="6 7">
    <name type="scientific">Pandoraea morbifera</name>
    <dbReference type="NCBI Taxonomy" id="2508300"/>
    <lineage>
        <taxon>Bacteria</taxon>
        <taxon>Pseudomonadati</taxon>
        <taxon>Pseudomonadota</taxon>
        <taxon>Betaproteobacteria</taxon>
        <taxon>Burkholderiales</taxon>
        <taxon>Burkholderiaceae</taxon>
        <taxon>Pandoraea</taxon>
    </lineage>
</organism>
<dbReference type="Pfam" id="PF12802">
    <property type="entry name" value="MarR_2"/>
    <property type="match status" value="1"/>
</dbReference>
<dbReference type="InterPro" id="IPR000835">
    <property type="entry name" value="HTH_MarR-typ"/>
</dbReference>
<evidence type="ECO:0000313" key="6">
    <source>
        <dbReference type="EMBL" id="VVE18349.1"/>
    </source>
</evidence>
<keyword evidence="2" id="KW-0238">DNA-binding</keyword>
<sequence>MMRLGASTRRGALRRIRFQTAAGGRRLKFLNLFIIMRHMKMSDSARRFGFLVADVQRLFGRRFEQLAQRTLPLTRAQCRLLVYLADNRGVSQTVLADILETPMQTLARTLERMEEAGWVRRRPDARDPRIERLFVTRAAVAQLEVARALSDEVRNEAMQGLTAFECVQLTQLLQKVRRNLANVVPMPLDTVVPAALRREGPSDGPHREPAASNAAVCPSAHRLDGPDDGPSECTDLRPR</sequence>
<dbReference type="PROSITE" id="PS50995">
    <property type="entry name" value="HTH_MARR_2"/>
    <property type="match status" value="1"/>
</dbReference>
<keyword evidence="1" id="KW-0805">Transcription regulation</keyword>
<dbReference type="PANTHER" id="PTHR42756">
    <property type="entry name" value="TRANSCRIPTIONAL REGULATOR, MARR"/>
    <property type="match status" value="1"/>
</dbReference>
<keyword evidence="7" id="KW-1185">Reference proteome</keyword>
<dbReference type="SUPFAM" id="SSF46785">
    <property type="entry name" value="Winged helix' DNA-binding domain"/>
    <property type="match status" value="1"/>
</dbReference>
<dbReference type="PANTHER" id="PTHR42756:SF1">
    <property type="entry name" value="TRANSCRIPTIONAL REPRESSOR OF EMRAB OPERON"/>
    <property type="match status" value="1"/>
</dbReference>
<evidence type="ECO:0000256" key="1">
    <source>
        <dbReference type="ARBA" id="ARBA00023015"/>
    </source>
</evidence>
<keyword evidence="3" id="KW-0804">Transcription</keyword>
<dbReference type="GO" id="GO:0003677">
    <property type="term" value="F:DNA binding"/>
    <property type="evidence" value="ECO:0007669"/>
    <property type="project" value="UniProtKB-KW"/>
</dbReference>
<evidence type="ECO:0000256" key="2">
    <source>
        <dbReference type="ARBA" id="ARBA00023125"/>
    </source>
</evidence>
<dbReference type="SMART" id="SM00347">
    <property type="entry name" value="HTH_MARR"/>
    <property type="match status" value="1"/>
</dbReference>
<dbReference type="InterPro" id="IPR036390">
    <property type="entry name" value="WH_DNA-bd_sf"/>
</dbReference>
<dbReference type="InterPro" id="IPR036388">
    <property type="entry name" value="WH-like_DNA-bd_sf"/>
</dbReference>
<protein>
    <submittedName>
        <fullName evidence="6">Transcriptional regulator HosA</fullName>
    </submittedName>
</protein>
<evidence type="ECO:0000256" key="3">
    <source>
        <dbReference type="ARBA" id="ARBA00023163"/>
    </source>
</evidence>
<accession>A0A5E4W3C1</accession>
<dbReference type="Proteomes" id="UP000368474">
    <property type="component" value="Unassembled WGS sequence"/>
</dbReference>
<gene>
    <name evidence="6" type="primary">hosA</name>
    <name evidence="6" type="ORF">PMO31116_02970</name>
</gene>
<name>A0A5E4W3C1_9BURK</name>
<dbReference type="Gene3D" id="1.10.10.10">
    <property type="entry name" value="Winged helix-like DNA-binding domain superfamily/Winged helix DNA-binding domain"/>
    <property type="match status" value="1"/>
</dbReference>
<evidence type="ECO:0000259" key="5">
    <source>
        <dbReference type="PROSITE" id="PS50995"/>
    </source>
</evidence>
<dbReference type="GO" id="GO:0003700">
    <property type="term" value="F:DNA-binding transcription factor activity"/>
    <property type="evidence" value="ECO:0007669"/>
    <property type="project" value="InterPro"/>
</dbReference>
<evidence type="ECO:0000313" key="7">
    <source>
        <dbReference type="Proteomes" id="UP000368474"/>
    </source>
</evidence>
<proteinExistence type="predicted"/>
<reference evidence="6 7" key="1">
    <citation type="submission" date="2019-08" db="EMBL/GenBank/DDBJ databases">
        <authorList>
            <person name="Peeters C."/>
        </authorList>
    </citation>
    <scope>NUCLEOTIDE SEQUENCE [LARGE SCALE GENOMIC DNA]</scope>
    <source>
        <strain evidence="6 7">LMG 31116</strain>
    </source>
</reference>